<keyword evidence="12" id="KW-1185">Reference proteome</keyword>
<sequence>MSVKVAINGFGRIGRLALRRVLEMDTELEVVAINDLTDNNDLAYLLKYDTAQGRFPHEVSAKGDALVVGGKEIKSYAEKDASQLPWGDLGIDIVLECTGFYVSKEKSQAHLDAGAKRVLISAPASGDLKTIVYGVNHETLESSDQIVSAASCTTNCLAPMVNVLNNEYGIDRALMSTIHAYTSTQVLQDAPGGRKNRAGAANAIPASTGAAKAVGKVIPAVNGKIDGTAVRIPTITGSMVELYSVLNKDVTVEEVNAAMEKASSSAYLYTEDEIVSSDVIGVPAGSIFDATQTKIMDSDNGQLVKTVAWYDNEYGFTGNMVATLEYFASL</sequence>
<dbReference type="Pfam" id="PF02800">
    <property type="entry name" value="Gp_dh_C"/>
    <property type="match status" value="1"/>
</dbReference>
<evidence type="ECO:0000256" key="9">
    <source>
        <dbReference type="RuleBase" id="RU361160"/>
    </source>
</evidence>
<dbReference type="PRINTS" id="PR00078">
    <property type="entry name" value="G3PDHDRGNASE"/>
</dbReference>
<comment type="caution">
    <text evidence="11">The sequence shown here is derived from an EMBL/GenBank/DDBJ whole genome shotgun (WGS) entry which is preliminary data.</text>
</comment>
<dbReference type="CDD" id="cd05214">
    <property type="entry name" value="GAPDH_I_N"/>
    <property type="match status" value="1"/>
</dbReference>
<dbReference type="CDD" id="cd18126">
    <property type="entry name" value="GAPDH_I_C"/>
    <property type="match status" value="1"/>
</dbReference>
<keyword evidence="6" id="KW-0520">NAD</keyword>
<name>A0A2T0W7H6_9LACT</name>
<dbReference type="SUPFAM" id="SSF55347">
    <property type="entry name" value="Glyceraldehyde-3-phosphate dehydrogenase-like, C-terminal domain"/>
    <property type="match status" value="1"/>
</dbReference>
<gene>
    <name evidence="11" type="ORF">CLV38_11084</name>
</gene>
<dbReference type="PIRSF" id="PIRSF000149">
    <property type="entry name" value="GAP_DH"/>
    <property type="match status" value="1"/>
</dbReference>
<evidence type="ECO:0000256" key="8">
    <source>
        <dbReference type="RuleBase" id="RU000397"/>
    </source>
</evidence>
<dbReference type="RefSeq" id="WP_106193108.1">
    <property type="nucleotide sequence ID" value="NZ_PVTO01000010.1"/>
</dbReference>
<comment type="similarity">
    <text evidence="1 8">Belongs to the glyceraldehyde-3-phosphate dehydrogenase family.</text>
</comment>
<dbReference type="EMBL" id="PVTO01000010">
    <property type="protein sequence ID" value="PRY82623.1"/>
    <property type="molecule type" value="Genomic_DNA"/>
</dbReference>
<dbReference type="InterPro" id="IPR020828">
    <property type="entry name" value="GlycerAld_3-P_DH_NAD(P)-bd"/>
</dbReference>
<dbReference type="GO" id="GO:0016620">
    <property type="term" value="F:oxidoreductase activity, acting on the aldehyde or oxo group of donors, NAD or NADP as acceptor"/>
    <property type="evidence" value="ECO:0007669"/>
    <property type="project" value="InterPro"/>
</dbReference>
<feature type="binding site" evidence="5">
    <location>
        <position position="231"/>
    </location>
    <ligand>
        <name>D-glyceraldehyde 3-phosphate</name>
        <dbReference type="ChEBI" id="CHEBI:59776"/>
    </ligand>
</feature>
<evidence type="ECO:0000256" key="2">
    <source>
        <dbReference type="ARBA" id="ARBA00021022"/>
    </source>
</evidence>
<reference evidence="11 12" key="1">
    <citation type="submission" date="2018-03" db="EMBL/GenBank/DDBJ databases">
        <title>Genomic Encyclopedia of Archaeal and Bacterial Type Strains, Phase II (KMG-II): from individual species to whole genera.</title>
        <authorList>
            <person name="Goeker M."/>
        </authorList>
    </citation>
    <scope>NUCLEOTIDE SEQUENCE [LARGE SCALE GENOMIC DNA]</scope>
    <source>
        <strain evidence="11 12">DSM 13175</strain>
    </source>
</reference>
<dbReference type="Pfam" id="PF00044">
    <property type="entry name" value="Gp_dh_N"/>
    <property type="match status" value="1"/>
</dbReference>
<dbReference type="FunFam" id="3.30.360.10:FF:000002">
    <property type="entry name" value="Glyceraldehyde-3-phosphate dehydrogenase"/>
    <property type="match status" value="1"/>
</dbReference>
<feature type="binding site" evidence="6">
    <location>
        <position position="121"/>
    </location>
    <ligand>
        <name>NAD(+)</name>
        <dbReference type="ChEBI" id="CHEBI:57540"/>
    </ligand>
</feature>
<evidence type="ECO:0000256" key="3">
    <source>
        <dbReference type="ARBA" id="ARBA00023002"/>
    </source>
</evidence>
<evidence type="ECO:0000256" key="6">
    <source>
        <dbReference type="PIRSR" id="PIRSR000149-3"/>
    </source>
</evidence>
<evidence type="ECO:0000256" key="1">
    <source>
        <dbReference type="ARBA" id="ARBA00007406"/>
    </source>
</evidence>
<feature type="active site" description="Nucleophile" evidence="4">
    <location>
        <position position="152"/>
    </location>
</feature>
<dbReference type="PROSITE" id="PS00071">
    <property type="entry name" value="GAPDH"/>
    <property type="match status" value="1"/>
</dbReference>
<dbReference type="SUPFAM" id="SSF51735">
    <property type="entry name" value="NAD(P)-binding Rossmann-fold domains"/>
    <property type="match status" value="1"/>
</dbReference>
<feature type="binding site" evidence="5">
    <location>
        <begin position="208"/>
        <end position="209"/>
    </location>
    <ligand>
        <name>D-glyceraldehyde 3-phosphate</name>
        <dbReference type="ChEBI" id="CHEBI:59776"/>
    </ligand>
</feature>
<evidence type="ECO:0000256" key="4">
    <source>
        <dbReference type="PIRSR" id="PIRSR000149-1"/>
    </source>
</evidence>
<dbReference type="Gene3D" id="3.30.360.10">
    <property type="entry name" value="Dihydrodipicolinate Reductase, domain 2"/>
    <property type="match status" value="1"/>
</dbReference>
<dbReference type="NCBIfam" id="TIGR01534">
    <property type="entry name" value="GAPDH-I"/>
    <property type="match status" value="1"/>
</dbReference>
<organism evidence="11 12">
    <name type="scientific">Alkalibacterium olivapovliticus</name>
    <dbReference type="NCBI Taxonomy" id="99907"/>
    <lineage>
        <taxon>Bacteria</taxon>
        <taxon>Bacillati</taxon>
        <taxon>Bacillota</taxon>
        <taxon>Bacilli</taxon>
        <taxon>Lactobacillales</taxon>
        <taxon>Carnobacteriaceae</taxon>
        <taxon>Alkalibacterium</taxon>
    </lineage>
</organism>
<proteinExistence type="inferred from homology"/>
<keyword evidence="3 9" id="KW-0560">Oxidoreductase</keyword>
<dbReference type="EC" id="1.2.1.-" evidence="9"/>
<dbReference type="SMART" id="SM00846">
    <property type="entry name" value="Gp_dh_N"/>
    <property type="match status" value="1"/>
</dbReference>
<dbReference type="PANTHER" id="PTHR43148">
    <property type="entry name" value="GLYCERALDEHYDE-3-PHOSPHATE DEHYDROGENASE 2"/>
    <property type="match status" value="1"/>
</dbReference>
<evidence type="ECO:0000256" key="5">
    <source>
        <dbReference type="PIRSR" id="PIRSR000149-2"/>
    </source>
</evidence>
<dbReference type="InterPro" id="IPR020830">
    <property type="entry name" value="GlycerAld_3-P_DH_AS"/>
</dbReference>
<dbReference type="Proteomes" id="UP000238205">
    <property type="component" value="Unassembled WGS sequence"/>
</dbReference>
<evidence type="ECO:0000313" key="12">
    <source>
        <dbReference type="Proteomes" id="UP000238205"/>
    </source>
</evidence>
<feature type="domain" description="Glyceraldehyde 3-phosphate dehydrogenase NAD(P) binding" evidence="10">
    <location>
        <begin position="3"/>
        <end position="152"/>
    </location>
</feature>
<dbReference type="Gene3D" id="3.40.50.720">
    <property type="entry name" value="NAD(P)-binding Rossmann-like Domain"/>
    <property type="match status" value="1"/>
</dbReference>
<dbReference type="GO" id="GO:0006006">
    <property type="term" value="P:glucose metabolic process"/>
    <property type="evidence" value="ECO:0007669"/>
    <property type="project" value="InterPro"/>
</dbReference>
<evidence type="ECO:0000313" key="11">
    <source>
        <dbReference type="EMBL" id="PRY82623.1"/>
    </source>
</evidence>
<dbReference type="InterPro" id="IPR036291">
    <property type="entry name" value="NAD(P)-bd_dom_sf"/>
</dbReference>
<accession>A0A2T0W7H6</accession>
<dbReference type="OrthoDB" id="9803304at2"/>
<dbReference type="GO" id="GO:0051287">
    <property type="term" value="F:NAD binding"/>
    <property type="evidence" value="ECO:0007669"/>
    <property type="project" value="InterPro"/>
</dbReference>
<evidence type="ECO:0000256" key="7">
    <source>
        <dbReference type="PIRSR" id="PIRSR000149-4"/>
    </source>
</evidence>
<protein>
    <recommendedName>
        <fullName evidence="2 9">Glyceraldehyde-3-phosphate dehydrogenase</fullName>
        <ecNumber evidence="9">1.2.1.-</ecNumber>
    </recommendedName>
</protein>
<feature type="binding site" evidence="6">
    <location>
        <position position="35"/>
    </location>
    <ligand>
        <name>NAD(+)</name>
        <dbReference type="ChEBI" id="CHEBI:57540"/>
    </ligand>
</feature>
<feature type="binding site" evidence="6">
    <location>
        <begin position="12"/>
        <end position="13"/>
    </location>
    <ligand>
        <name>NAD(+)</name>
        <dbReference type="ChEBI" id="CHEBI:57540"/>
    </ligand>
</feature>
<evidence type="ECO:0000259" key="10">
    <source>
        <dbReference type="SMART" id="SM00846"/>
    </source>
</evidence>
<dbReference type="FunFam" id="3.40.50.720:FF:000001">
    <property type="entry name" value="Glyceraldehyde-3-phosphate dehydrogenase"/>
    <property type="match status" value="1"/>
</dbReference>
<feature type="binding site" evidence="5">
    <location>
        <begin position="151"/>
        <end position="153"/>
    </location>
    <ligand>
        <name>D-glyceraldehyde 3-phosphate</name>
        <dbReference type="ChEBI" id="CHEBI:59776"/>
    </ligand>
</feature>
<keyword evidence="6" id="KW-0547">Nucleotide-binding</keyword>
<dbReference type="InterPro" id="IPR006424">
    <property type="entry name" value="Glyceraldehyde-3-P_DH_1"/>
</dbReference>
<dbReference type="AlphaFoldDB" id="A0A2T0W7H6"/>
<feature type="binding site" evidence="5">
    <location>
        <position position="182"/>
    </location>
    <ligand>
        <name>D-glyceraldehyde 3-phosphate</name>
        <dbReference type="ChEBI" id="CHEBI:59776"/>
    </ligand>
</feature>
<feature type="binding site" evidence="6">
    <location>
        <position position="312"/>
    </location>
    <ligand>
        <name>NAD(+)</name>
        <dbReference type="ChEBI" id="CHEBI:57540"/>
    </ligand>
</feature>
<feature type="site" description="Activates thiol group during catalysis" evidence="7">
    <location>
        <position position="179"/>
    </location>
</feature>
<dbReference type="GO" id="GO:0050661">
    <property type="term" value="F:NADP binding"/>
    <property type="evidence" value="ECO:0007669"/>
    <property type="project" value="InterPro"/>
</dbReference>
<dbReference type="InterPro" id="IPR020831">
    <property type="entry name" value="GlycerAld/Erythrose_P_DH"/>
</dbReference>
<dbReference type="InterPro" id="IPR020829">
    <property type="entry name" value="GlycerAld_3-P_DH_cat"/>
</dbReference>